<accession>A0A1Y6FQ27</accession>
<keyword evidence="2" id="KW-1185">Reference proteome</keyword>
<dbReference type="InterPro" id="IPR026350">
    <property type="entry name" value="GxxExxY"/>
</dbReference>
<evidence type="ECO:0000313" key="2">
    <source>
        <dbReference type="Proteomes" id="UP000194469"/>
    </source>
</evidence>
<organism evidence="1 2">
    <name type="scientific">Sphingopyxis terrae subsp. ummariensis</name>
    <dbReference type="NCBI Taxonomy" id="429001"/>
    <lineage>
        <taxon>Bacteria</taxon>
        <taxon>Pseudomonadati</taxon>
        <taxon>Pseudomonadota</taxon>
        <taxon>Alphaproteobacteria</taxon>
        <taxon>Sphingomonadales</taxon>
        <taxon>Sphingomonadaceae</taxon>
        <taxon>Sphingopyxis</taxon>
    </lineage>
</organism>
<dbReference type="EMBL" id="FXWL01000002">
    <property type="protein sequence ID" value="SMQ77074.1"/>
    <property type="molecule type" value="Genomic_DNA"/>
</dbReference>
<gene>
    <name evidence="1" type="ORF">SAMN06295984_2487</name>
</gene>
<sequence>MADIEDVAAMAIDCGFRIHRDLGPGLLESVYEQLLAASLARAGLKVERQKPVTFRFDGMEFTDGFHIDLMVDDRLIIEIKSVETLSKMHGKQMLTYLRLMQQPVGLLMNFGGATFKEGIRRIVNNHTAFASSRLRVNQIGAAAGGRA</sequence>
<proteinExistence type="predicted"/>
<dbReference type="NCBIfam" id="TIGR04256">
    <property type="entry name" value="GxxExxY"/>
    <property type="match status" value="1"/>
</dbReference>
<dbReference type="AlphaFoldDB" id="A0A1Y6FQ27"/>
<dbReference type="Proteomes" id="UP000194469">
    <property type="component" value="Unassembled WGS sequence"/>
</dbReference>
<dbReference type="GeneID" id="303002125"/>
<protein>
    <submittedName>
        <fullName evidence="1">GxxExxY protein</fullName>
    </submittedName>
</protein>
<reference evidence="2" key="1">
    <citation type="submission" date="2017-04" db="EMBL/GenBank/DDBJ databases">
        <authorList>
            <person name="Varghese N."/>
            <person name="Submissions S."/>
        </authorList>
    </citation>
    <scope>NUCLEOTIDE SEQUENCE [LARGE SCALE GENOMIC DNA]</scope>
    <source>
        <strain evidence="2">UI2</strain>
    </source>
</reference>
<dbReference type="RefSeq" id="WP_086457346.1">
    <property type="nucleotide sequence ID" value="NZ_FXWL01000002.1"/>
</dbReference>
<name>A0A1Y6FQ27_9SPHN</name>
<evidence type="ECO:0000313" key="1">
    <source>
        <dbReference type="EMBL" id="SMQ77074.1"/>
    </source>
</evidence>
<dbReference type="Pfam" id="PF13366">
    <property type="entry name" value="PDDEXK_3"/>
    <property type="match status" value="1"/>
</dbReference>